<evidence type="ECO:0000313" key="4">
    <source>
        <dbReference type="Proteomes" id="UP001564626"/>
    </source>
</evidence>
<protein>
    <recommendedName>
        <fullName evidence="5">Lipoprotein</fullName>
    </recommendedName>
</protein>
<gene>
    <name evidence="3" type="ORF">AB8O55_09930</name>
</gene>
<comment type="caution">
    <text evidence="3">The sequence shown here is derived from an EMBL/GenBank/DDBJ whole genome shotgun (WGS) entry which is preliminary data.</text>
</comment>
<dbReference type="PROSITE" id="PS51257">
    <property type="entry name" value="PROKAR_LIPOPROTEIN"/>
    <property type="match status" value="1"/>
</dbReference>
<proteinExistence type="predicted"/>
<dbReference type="EMBL" id="JBGEHV010000013">
    <property type="protein sequence ID" value="MEY8039714.1"/>
    <property type="molecule type" value="Genomic_DNA"/>
</dbReference>
<reference evidence="3 4" key="1">
    <citation type="submission" date="2024-08" db="EMBL/GenBank/DDBJ databases">
        <title>Genome mining of Saccharopolyspora cebuensis PGLac3 from Nigerian medicinal plant.</title>
        <authorList>
            <person name="Ezeobiora C.E."/>
            <person name="Igbokwe N.H."/>
            <person name="Amin D.H."/>
            <person name="Mendie U.E."/>
        </authorList>
    </citation>
    <scope>NUCLEOTIDE SEQUENCE [LARGE SCALE GENOMIC DNA]</scope>
    <source>
        <strain evidence="3 4">PGLac3</strain>
    </source>
</reference>
<dbReference type="RefSeq" id="WP_345358237.1">
    <property type="nucleotide sequence ID" value="NZ_BAABII010000003.1"/>
</dbReference>
<feature type="signal peptide" evidence="2">
    <location>
        <begin position="1"/>
        <end position="21"/>
    </location>
</feature>
<evidence type="ECO:0000256" key="1">
    <source>
        <dbReference type="SAM" id="MobiDB-lite"/>
    </source>
</evidence>
<name>A0ABV4CJX5_9PSEU</name>
<accession>A0ABV4CJX5</accession>
<evidence type="ECO:0000256" key="2">
    <source>
        <dbReference type="SAM" id="SignalP"/>
    </source>
</evidence>
<evidence type="ECO:0000313" key="3">
    <source>
        <dbReference type="EMBL" id="MEY8039714.1"/>
    </source>
</evidence>
<dbReference type="Proteomes" id="UP001564626">
    <property type="component" value="Unassembled WGS sequence"/>
</dbReference>
<evidence type="ECO:0008006" key="5">
    <source>
        <dbReference type="Google" id="ProtNLM"/>
    </source>
</evidence>
<sequence>MPSRTAVLGACAVTWALTGCAQPEAGAPRPVESPPTAPAAPEAPAPPPTPEPPSTDVAECFDADCTLAVTGPITIPLDPARFHYPEMSVRSVTPDFLAYDVTSPAGGVAILSRLGPGGGGSFGSRGHTTVQVKLESLDDGTTVVVLTPAPR</sequence>
<keyword evidence="4" id="KW-1185">Reference proteome</keyword>
<feature type="chain" id="PRO_5045139713" description="Lipoprotein" evidence="2">
    <location>
        <begin position="22"/>
        <end position="151"/>
    </location>
</feature>
<feature type="region of interest" description="Disordered" evidence="1">
    <location>
        <begin position="22"/>
        <end position="57"/>
    </location>
</feature>
<keyword evidence="2" id="KW-0732">Signal</keyword>
<feature type="compositionally biased region" description="Pro residues" evidence="1">
    <location>
        <begin position="31"/>
        <end position="53"/>
    </location>
</feature>
<organism evidence="3 4">
    <name type="scientific">Saccharopolyspora cebuensis</name>
    <dbReference type="NCBI Taxonomy" id="418759"/>
    <lineage>
        <taxon>Bacteria</taxon>
        <taxon>Bacillati</taxon>
        <taxon>Actinomycetota</taxon>
        <taxon>Actinomycetes</taxon>
        <taxon>Pseudonocardiales</taxon>
        <taxon>Pseudonocardiaceae</taxon>
        <taxon>Saccharopolyspora</taxon>
    </lineage>
</organism>